<accession>A0ABV6RA59</accession>
<dbReference type="PANTHER" id="PTHR48100:SF62">
    <property type="entry name" value="GLUCOSYL-3-PHOSPHOGLYCERATE PHOSPHATASE"/>
    <property type="match status" value="1"/>
</dbReference>
<gene>
    <name evidence="1" type="ORF">ACFFF6_02640</name>
</gene>
<dbReference type="CDD" id="cd07067">
    <property type="entry name" value="HP_PGM_like"/>
    <property type="match status" value="1"/>
</dbReference>
<dbReference type="SMART" id="SM00855">
    <property type="entry name" value="PGAM"/>
    <property type="match status" value="1"/>
</dbReference>
<dbReference type="InterPro" id="IPR050275">
    <property type="entry name" value="PGM_Phosphatase"/>
</dbReference>
<evidence type="ECO:0000313" key="2">
    <source>
        <dbReference type="Proteomes" id="UP001589793"/>
    </source>
</evidence>
<evidence type="ECO:0000313" key="1">
    <source>
        <dbReference type="EMBL" id="MFC0672848.1"/>
    </source>
</evidence>
<comment type="caution">
    <text evidence="1">The sequence shown here is derived from an EMBL/GenBank/DDBJ whole genome shotgun (WGS) entry which is preliminary data.</text>
</comment>
<proteinExistence type="predicted"/>
<dbReference type="PANTHER" id="PTHR48100">
    <property type="entry name" value="BROAD-SPECIFICITY PHOSPHATASE YOR283W-RELATED"/>
    <property type="match status" value="1"/>
</dbReference>
<dbReference type="Proteomes" id="UP001589793">
    <property type="component" value="Unassembled WGS sequence"/>
</dbReference>
<name>A0ABV6RA59_9MICO</name>
<protein>
    <submittedName>
        <fullName evidence="1">Histidine phosphatase family protein</fullName>
    </submittedName>
</protein>
<dbReference type="Gene3D" id="3.40.50.1240">
    <property type="entry name" value="Phosphoglycerate mutase-like"/>
    <property type="match status" value="1"/>
</dbReference>
<dbReference type="Pfam" id="PF00300">
    <property type="entry name" value="His_Phos_1"/>
    <property type="match status" value="1"/>
</dbReference>
<dbReference type="EMBL" id="JBHLSV010000002">
    <property type="protein sequence ID" value="MFC0672848.1"/>
    <property type="molecule type" value="Genomic_DNA"/>
</dbReference>
<dbReference type="InterPro" id="IPR013078">
    <property type="entry name" value="His_Pase_superF_clade-1"/>
</dbReference>
<reference evidence="1 2" key="1">
    <citation type="submission" date="2024-09" db="EMBL/GenBank/DDBJ databases">
        <authorList>
            <person name="Sun Q."/>
            <person name="Mori K."/>
        </authorList>
    </citation>
    <scope>NUCLEOTIDE SEQUENCE [LARGE SCALE GENOMIC DNA]</scope>
    <source>
        <strain evidence="1 2">CICC 10874</strain>
    </source>
</reference>
<sequence>MPTRAVILQHGEKDRTPGDPGLTARGRRQADDAAHAISALAPVALLSSPLRRAIQTATPLSELCALPLRIDPRLRERMNLEHGEDVERFTRNWARTSTDRAWAPPQGRSSARTAQDMLEALDDAAVQDGTIVAAGHGGATVDLLRDLLGDIALEECAPGLIEHGVPGGAITTLERAGGRWVPVAIASTAHIAASDRSGHAPA</sequence>
<dbReference type="RefSeq" id="WP_376977961.1">
    <property type="nucleotide sequence ID" value="NZ_JBHLSV010000002.1"/>
</dbReference>
<dbReference type="InterPro" id="IPR029033">
    <property type="entry name" value="His_PPase_superfam"/>
</dbReference>
<organism evidence="1 2">
    <name type="scientific">Brachybacterium hainanense</name>
    <dbReference type="NCBI Taxonomy" id="1541174"/>
    <lineage>
        <taxon>Bacteria</taxon>
        <taxon>Bacillati</taxon>
        <taxon>Actinomycetota</taxon>
        <taxon>Actinomycetes</taxon>
        <taxon>Micrococcales</taxon>
        <taxon>Dermabacteraceae</taxon>
        <taxon>Brachybacterium</taxon>
    </lineage>
</organism>
<dbReference type="SUPFAM" id="SSF53254">
    <property type="entry name" value="Phosphoglycerate mutase-like"/>
    <property type="match status" value="1"/>
</dbReference>
<keyword evidence="2" id="KW-1185">Reference proteome</keyword>